<evidence type="ECO:0000256" key="1">
    <source>
        <dbReference type="ARBA" id="ARBA00004429"/>
    </source>
</evidence>
<evidence type="ECO:0000256" key="6">
    <source>
        <dbReference type="ARBA" id="ARBA00022989"/>
    </source>
</evidence>
<feature type="transmembrane region" description="Helical" evidence="11">
    <location>
        <begin position="147"/>
        <end position="168"/>
    </location>
</feature>
<evidence type="ECO:0000313" key="13">
    <source>
        <dbReference type="Proteomes" id="UP000072763"/>
    </source>
</evidence>
<dbReference type="STRING" id="465820.NS263_04365"/>
<dbReference type="EMBL" id="LDRC01000006">
    <property type="protein sequence ID" value="KTR54116.1"/>
    <property type="molecule type" value="Genomic_DNA"/>
</dbReference>
<keyword evidence="7 11" id="KW-0915">Sodium</keyword>
<feature type="transmembrane region" description="Helical" evidence="11">
    <location>
        <begin position="252"/>
        <end position="275"/>
    </location>
</feature>
<evidence type="ECO:0000313" key="12">
    <source>
        <dbReference type="EMBL" id="KTR54116.1"/>
    </source>
</evidence>
<gene>
    <name evidence="11" type="primary">nhaA</name>
    <name evidence="12" type="ORF">NS359_00830</name>
</gene>
<evidence type="ECO:0000256" key="11">
    <source>
        <dbReference type="HAMAP-Rule" id="MF_01844"/>
    </source>
</evidence>
<dbReference type="PANTHER" id="PTHR30341:SF0">
    <property type="entry name" value="NA(+)_H(+) ANTIPORTER NHAA"/>
    <property type="match status" value="1"/>
</dbReference>
<keyword evidence="4 11" id="KW-1003">Cell membrane</keyword>
<sequence>MSALVRSPRFSAVALLTAAVLGLLVANSPLGPGLERALDAHSPWGAIGLDLSVSHWISDGLLAVFFLLVAIELKQELLDGELSNPRTAVIPAIAAVGGVLVPAGIFLLVTSGTPYQLGWPIPTATDIAFALGVLAMFGRGLPSTIRVFLLALAVLDDLIAIVIIAVVFAHGTDFIALAGAVVALAVFAVLGRLLRPGRTGQAWIIAAMVLVGLVTWWLVYHSGVHATIAGVALGLVLPRRPGHTLHEDVEPWSNAIVLPVFAFASAAVVIPAVGIGELSPTFWAVVLALPVGKVIGITLFGAVATRVFRAPGRSTLSFWSIVTVGVLGGIGFTVSLLMNELAFARNEEILDEGVLAVLVGSGIAIVASAVVVSLRARRYRARRELSEAEATE</sequence>
<dbReference type="NCBIfam" id="TIGR00773">
    <property type="entry name" value="NhaA"/>
    <property type="match status" value="1"/>
</dbReference>
<dbReference type="HAMAP" id="MF_01844">
    <property type="entry name" value="NhaA"/>
    <property type="match status" value="1"/>
</dbReference>
<proteinExistence type="inferred from homology"/>
<dbReference type="GO" id="GO:0005886">
    <property type="term" value="C:plasma membrane"/>
    <property type="evidence" value="ECO:0007669"/>
    <property type="project" value="UniProtKB-SubCell"/>
</dbReference>
<evidence type="ECO:0000256" key="9">
    <source>
        <dbReference type="ARBA" id="ARBA00023136"/>
    </source>
</evidence>
<evidence type="ECO:0000256" key="10">
    <source>
        <dbReference type="ARBA" id="ARBA00023201"/>
    </source>
</evidence>
<dbReference type="Proteomes" id="UP000072763">
    <property type="component" value="Unassembled WGS sequence"/>
</dbReference>
<evidence type="ECO:0000256" key="8">
    <source>
        <dbReference type="ARBA" id="ARBA00023065"/>
    </source>
</evidence>
<feature type="transmembrane region" description="Helical" evidence="11">
    <location>
        <begin position="92"/>
        <end position="111"/>
    </location>
</feature>
<dbReference type="PANTHER" id="PTHR30341">
    <property type="entry name" value="SODIUM ION/PROTON ANTIPORTER NHAA-RELATED"/>
    <property type="match status" value="1"/>
</dbReference>
<evidence type="ECO:0000256" key="5">
    <source>
        <dbReference type="ARBA" id="ARBA00022692"/>
    </source>
</evidence>
<dbReference type="Pfam" id="PF06965">
    <property type="entry name" value="Na_H_antiport_1"/>
    <property type="match status" value="1"/>
</dbReference>
<dbReference type="InterPro" id="IPR023171">
    <property type="entry name" value="Na/H_antiporter_dom_sf"/>
</dbReference>
<keyword evidence="2 11" id="KW-0813">Transport</keyword>
<keyword evidence="5 11" id="KW-0812">Transmembrane</keyword>
<protein>
    <recommendedName>
        <fullName evidence="11">Na(+)/H(+) antiporter NhaA</fullName>
    </recommendedName>
    <alternativeName>
        <fullName evidence="11">Sodium/proton antiporter NhaA</fullName>
    </alternativeName>
</protein>
<dbReference type="Gene3D" id="1.20.1530.10">
    <property type="entry name" value="Na+/H+ antiporter like domain"/>
    <property type="match status" value="1"/>
</dbReference>
<name>A0A147DUG9_9MICO</name>
<comment type="subcellular location">
    <subcellularLocation>
        <location evidence="1">Cell inner membrane</location>
        <topology evidence="1">Multi-pass membrane protein</topology>
    </subcellularLocation>
    <subcellularLocation>
        <location evidence="11">Cell membrane</location>
        <topology evidence="11">Multi-pass membrane protein</topology>
    </subcellularLocation>
</comment>
<dbReference type="AlphaFoldDB" id="A0A147DUG9"/>
<evidence type="ECO:0000256" key="2">
    <source>
        <dbReference type="ARBA" id="ARBA00022448"/>
    </source>
</evidence>
<dbReference type="GO" id="GO:0006885">
    <property type="term" value="P:regulation of pH"/>
    <property type="evidence" value="ECO:0007669"/>
    <property type="project" value="UniProtKB-UniRule"/>
</dbReference>
<dbReference type="PATRIC" id="fig|465820.4.peg.2533"/>
<dbReference type="OrthoDB" id="9808135at2"/>
<feature type="transmembrane region" description="Helical" evidence="11">
    <location>
        <begin position="316"/>
        <end position="338"/>
    </location>
</feature>
<comment type="caution">
    <text evidence="12">The sequence shown here is derived from an EMBL/GenBank/DDBJ whole genome shotgun (WGS) entry which is preliminary data.</text>
</comment>
<evidence type="ECO:0000256" key="3">
    <source>
        <dbReference type="ARBA" id="ARBA00022449"/>
    </source>
</evidence>
<feature type="transmembrane region" description="Helical" evidence="11">
    <location>
        <begin position="281"/>
        <end position="304"/>
    </location>
</feature>
<organism evidence="12 13">
    <name type="scientific">Curtobacterium oceanosedimentum</name>
    <dbReference type="NCBI Taxonomy" id="465820"/>
    <lineage>
        <taxon>Bacteria</taxon>
        <taxon>Bacillati</taxon>
        <taxon>Actinomycetota</taxon>
        <taxon>Actinomycetes</taxon>
        <taxon>Micrococcales</taxon>
        <taxon>Microbacteriaceae</taxon>
        <taxon>Curtobacterium</taxon>
    </lineage>
</organism>
<evidence type="ECO:0000256" key="7">
    <source>
        <dbReference type="ARBA" id="ARBA00023053"/>
    </source>
</evidence>
<feature type="transmembrane region" description="Helical" evidence="11">
    <location>
        <begin position="353"/>
        <end position="374"/>
    </location>
</feature>
<feature type="transmembrane region" description="Helical" evidence="11">
    <location>
        <begin position="117"/>
        <end position="135"/>
    </location>
</feature>
<evidence type="ECO:0000256" key="4">
    <source>
        <dbReference type="ARBA" id="ARBA00022475"/>
    </source>
</evidence>
<dbReference type="GO" id="GO:0015385">
    <property type="term" value="F:sodium:proton antiporter activity"/>
    <property type="evidence" value="ECO:0007669"/>
    <property type="project" value="UniProtKB-UniRule"/>
</dbReference>
<keyword evidence="8 11" id="KW-0406">Ion transport</keyword>
<dbReference type="InterPro" id="IPR004670">
    <property type="entry name" value="NhaA"/>
</dbReference>
<comment type="similarity">
    <text evidence="11">Belongs to the NhaA Na(+)/H(+) (TC 2.A.33) antiporter family.</text>
</comment>
<keyword evidence="6 11" id="KW-1133">Transmembrane helix</keyword>
<keyword evidence="10 11" id="KW-0739">Sodium transport</keyword>
<keyword evidence="9 11" id="KW-0472">Membrane</keyword>
<feature type="transmembrane region" description="Helical" evidence="11">
    <location>
        <begin position="174"/>
        <end position="194"/>
    </location>
</feature>
<accession>A0A147DUG9</accession>
<reference evidence="12 13" key="1">
    <citation type="journal article" date="2016" name="Front. Microbiol.">
        <title>Genomic Resource of Rice Seed Associated Bacteria.</title>
        <authorList>
            <person name="Midha S."/>
            <person name="Bansal K."/>
            <person name="Sharma S."/>
            <person name="Kumar N."/>
            <person name="Patil P.P."/>
            <person name="Chaudhry V."/>
            <person name="Patil P.B."/>
        </authorList>
    </citation>
    <scope>NUCLEOTIDE SEQUENCE [LARGE SCALE GENOMIC DNA]</scope>
    <source>
        <strain evidence="12 13">NS359</strain>
    </source>
</reference>
<keyword evidence="3 11" id="KW-0050">Antiport</keyword>
<feature type="transmembrane region" description="Helical" evidence="11">
    <location>
        <begin position="201"/>
        <end position="218"/>
    </location>
</feature>
<dbReference type="RefSeq" id="WP_058748608.1">
    <property type="nucleotide sequence ID" value="NZ_LDRC01000006.1"/>
</dbReference>
<comment type="catalytic activity">
    <reaction evidence="11">
        <text>Na(+)(in) + 2 H(+)(out) = Na(+)(out) + 2 H(+)(in)</text>
        <dbReference type="Rhea" id="RHEA:29251"/>
        <dbReference type="ChEBI" id="CHEBI:15378"/>
        <dbReference type="ChEBI" id="CHEBI:29101"/>
    </reaction>
</comment>
<comment type="function">
    <text evidence="11">Na(+)/H(+) antiporter that extrudes sodium in exchange for external protons.</text>
</comment>
<feature type="transmembrane region" description="Helical" evidence="11">
    <location>
        <begin position="224"/>
        <end position="240"/>
    </location>
</feature>
<feature type="transmembrane region" description="Helical" evidence="11">
    <location>
        <begin position="53"/>
        <end position="71"/>
    </location>
</feature>